<dbReference type="Gene3D" id="3.50.50.60">
    <property type="entry name" value="FAD/NAD(P)-binding domain"/>
    <property type="match status" value="2"/>
</dbReference>
<dbReference type="SUPFAM" id="SSF51905">
    <property type="entry name" value="FAD/NAD(P)-binding domain"/>
    <property type="match status" value="1"/>
</dbReference>
<evidence type="ECO:0000313" key="3">
    <source>
        <dbReference type="Proteomes" id="UP001519363"/>
    </source>
</evidence>
<dbReference type="Gene3D" id="3.30.9.40">
    <property type="match status" value="1"/>
</dbReference>
<evidence type="ECO:0000313" key="2">
    <source>
        <dbReference type="EMBL" id="MBP2479254.1"/>
    </source>
</evidence>
<feature type="domain" description="Styrene monooxygenase StyA putative substrate binding" evidence="1">
    <location>
        <begin position="152"/>
        <end position="250"/>
    </location>
</feature>
<gene>
    <name evidence="2" type="ORF">JOF53_008126</name>
</gene>
<organism evidence="2 3">
    <name type="scientific">Crossiella equi</name>
    <dbReference type="NCBI Taxonomy" id="130796"/>
    <lineage>
        <taxon>Bacteria</taxon>
        <taxon>Bacillati</taxon>
        <taxon>Actinomycetota</taxon>
        <taxon>Actinomycetes</taxon>
        <taxon>Pseudonocardiales</taxon>
        <taxon>Pseudonocardiaceae</taxon>
        <taxon>Crossiella</taxon>
    </lineage>
</organism>
<dbReference type="RefSeq" id="WP_086786509.1">
    <property type="nucleotide sequence ID" value="NZ_JAGIOO010000001.1"/>
</dbReference>
<name>A0ABS5ARR0_9PSEU</name>
<protein>
    <submittedName>
        <fullName evidence="2">2-polyprenyl-6-methoxyphenol hydroxylase-like FAD-dependent oxidoreductase</fullName>
    </submittedName>
</protein>
<reference evidence="2 3" key="1">
    <citation type="submission" date="2021-03" db="EMBL/GenBank/DDBJ databases">
        <title>Sequencing the genomes of 1000 actinobacteria strains.</title>
        <authorList>
            <person name="Klenk H.-P."/>
        </authorList>
    </citation>
    <scope>NUCLEOTIDE SEQUENCE [LARGE SCALE GENOMIC DNA]</scope>
    <source>
        <strain evidence="2 3">DSM 44580</strain>
    </source>
</reference>
<dbReference type="Proteomes" id="UP001519363">
    <property type="component" value="Unassembled WGS sequence"/>
</dbReference>
<dbReference type="Pfam" id="PF17885">
    <property type="entry name" value="Smoa_sbd"/>
    <property type="match status" value="1"/>
</dbReference>
<comment type="caution">
    <text evidence="2">The sequence shown here is derived from an EMBL/GenBank/DDBJ whole genome shotgun (WGS) entry which is preliminary data.</text>
</comment>
<dbReference type="InterPro" id="IPR036188">
    <property type="entry name" value="FAD/NAD-bd_sf"/>
</dbReference>
<proteinExistence type="predicted"/>
<sequence length="406" mass="44510">MRRVAIVGAGQAGLLLGIGLLRHGYPVTVLAERTPEQVRAGGLVSNQCVFHPALRRERELGVNFWDELADPVERVSFTAPGEVPEEEPALSWQARLPHAAQSVDQRVKVADWLHEFTRRGGEVRYQRADSDDLVNLAREFELLVVAVGRGAQFDALFPRDAQRSRFSVPQRHIGVCYLKPSPEQPPGLSFSLGPHGECFGLPVWSVHGRAYGFGVFARPGGPLDRWAGITSVEQHREVVLDLLREHFPWRVAMLGGAEPAGERELLHGGITPVVRHPVGTLPSGALALAMGDTAVTNDPVGGQGANLAAHAARVYEQAILEHGTRPFDGEFLQATFERFWARARQHTRFNNDLLAPPPPHVLDTMDAAQRVPEVAHRFAALFEDPTDYPGWLGDPGPARAYLDSVG</sequence>
<dbReference type="PRINTS" id="PR00420">
    <property type="entry name" value="RNGMNOXGNASE"/>
</dbReference>
<accession>A0ABS5ARR0</accession>
<evidence type="ECO:0000259" key="1">
    <source>
        <dbReference type="Pfam" id="PF17885"/>
    </source>
</evidence>
<dbReference type="InterPro" id="IPR041654">
    <property type="entry name" value="StyA_sbd"/>
</dbReference>
<dbReference type="EMBL" id="JAGIOO010000001">
    <property type="protein sequence ID" value="MBP2479254.1"/>
    <property type="molecule type" value="Genomic_DNA"/>
</dbReference>
<keyword evidence="3" id="KW-1185">Reference proteome</keyword>